<evidence type="ECO:0000256" key="2">
    <source>
        <dbReference type="ARBA" id="ARBA00022670"/>
    </source>
</evidence>
<keyword evidence="4" id="KW-0677">Repeat</keyword>
<comment type="similarity">
    <text evidence="1">Belongs to the peptidase S1C family.</text>
</comment>
<dbReference type="STRING" id="692418.SAMN04488029_2327"/>
<feature type="binding site" evidence="8">
    <location>
        <begin position="243"/>
        <end position="245"/>
    </location>
    <ligand>
        <name>substrate</name>
    </ligand>
</feature>
<feature type="active site" description="Charge relay system" evidence="7">
    <location>
        <position position="136"/>
    </location>
</feature>
<dbReference type="PRINTS" id="PR00834">
    <property type="entry name" value="PROTEASES2C"/>
</dbReference>
<dbReference type="Pfam" id="PF13365">
    <property type="entry name" value="Trypsin_2"/>
    <property type="match status" value="1"/>
</dbReference>
<feature type="active site" description="Charge relay system" evidence="7">
    <location>
        <position position="166"/>
    </location>
</feature>
<gene>
    <name evidence="11" type="ORF">SAMN04488029_2327</name>
</gene>
<dbReference type="PANTHER" id="PTHR22939:SF129">
    <property type="entry name" value="SERINE PROTEASE HTRA2, MITOCHONDRIAL"/>
    <property type="match status" value="1"/>
</dbReference>
<keyword evidence="9" id="KW-1133">Transmembrane helix</keyword>
<dbReference type="InterPro" id="IPR009003">
    <property type="entry name" value="Peptidase_S1_PA"/>
</dbReference>
<feature type="transmembrane region" description="Helical" evidence="9">
    <location>
        <begin position="7"/>
        <end position="28"/>
    </location>
</feature>
<dbReference type="InterPro" id="IPR036034">
    <property type="entry name" value="PDZ_sf"/>
</dbReference>
<sequence length="495" mass="53175">MNNRQFFIRMVFASMLGGIVALGGYQLVKEDQVRVIQAESQPVRFSNYELDSSAMIVPEGLNFVYAAKAVTPGVVHIRSTFEGTSRMGQGTNQFDEYFRQFFGDPQGGSQPQQRQSMGSGSGVIIGQDGYIATNNHVIENATEIEVLLNDNRTYKAEIVGTDPTTDLALLKIEASGLPFVKVGNSDQVQIGEWVLAVGNPFEFRSTVTAGIISAKGRNINILRNRNNLQIESFLQTDAAVNPGNSGGALVNLRGELVGINTAIATPTGTYAGYSFAVPSNLVDKVLADLKEFGVVQRALLGINIRDVNAQLAEDEDLNVLEGVYVINVNPNSGADDAGIENGDVIIAVQGEKVTKTSELQEKVALNRPGDKVKVTLIRNGKEKTVTATLKNTLGTTTTIASSNNMTIQGGTFADLSKDEKETLKIEGGAKLLNVEAGKWREAGIKAGFIVTAVDKRPILSVEDLSRALTRTNDGSGLLIEGMYEGGEKAYYGIGW</sequence>
<evidence type="ECO:0000256" key="3">
    <source>
        <dbReference type="ARBA" id="ARBA00022729"/>
    </source>
</evidence>
<reference evidence="11 12" key="1">
    <citation type="submission" date="2017-04" db="EMBL/GenBank/DDBJ databases">
        <authorList>
            <person name="Afonso C.L."/>
            <person name="Miller P.J."/>
            <person name="Scott M.A."/>
            <person name="Spackman E."/>
            <person name="Goraichik I."/>
            <person name="Dimitrov K.M."/>
            <person name="Suarez D.L."/>
            <person name="Swayne D.E."/>
        </authorList>
    </citation>
    <scope>NUCLEOTIDE SEQUENCE [LARGE SCALE GENOMIC DNA]</scope>
    <source>
        <strain evidence="11 12">DSM 26133</strain>
    </source>
</reference>
<feature type="binding site" evidence="8">
    <location>
        <position position="136"/>
    </location>
    <ligand>
        <name>substrate</name>
    </ligand>
</feature>
<evidence type="ECO:0000256" key="8">
    <source>
        <dbReference type="PIRSR" id="PIRSR611782-2"/>
    </source>
</evidence>
<evidence type="ECO:0000256" key="7">
    <source>
        <dbReference type="PIRSR" id="PIRSR611782-1"/>
    </source>
</evidence>
<dbReference type="Pfam" id="PF13180">
    <property type="entry name" value="PDZ_2"/>
    <property type="match status" value="1"/>
</dbReference>
<evidence type="ECO:0000256" key="9">
    <source>
        <dbReference type="SAM" id="Phobius"/>
    </source>
</evidence>
<feature type="domain" description="PDZ" evidence="10">
    <location>
        <begin position="300"/>
        <end position="380"/>
    </location>
</feature>
<evidence type="ECO:0000259" key="10">
    <source>
        <dbReference type="PROSITE" id="PS50106"/>
    </source>
</evidence>
<dbReference type="Gene3D" id="2.30.42.10">
    <property type="match status" value="2"/>
</dbReference>
<keyword evidence="9" id="KW-0812">Transmembrane</keyword>
<dbReference type="GO" id="GO:0004252">
    <property type="term" value="F:serine-type endopeptidase activity"/>
    <property type="evidence" value="ECO:0007669"/>
    <property type="project" value="InterPro"/>
</dbReference>
<keyword evidence="12" id="KW-1185">Reference proteome</keyword>
<proteinExistence type="inferred from homology"/>
<keyword evidence="6" id="KW-0720">Serine protease</keyword>
<dbReference type="SMART" id="SM00228">
    <property type="entry name" value="PDZ"/>
    <property type="match status" value="1"/>
</dbReference>
<evidence type="ECO:0000256" key="6">
    <source>
        <dbReference type="ARBA" id="ARBA00022825"/>
    </source>
</evidence>
<keyword evidence="2 11" id="KW-0645">Protease</keyword>
<dbReference type="NCBIfam" id="TIGR02037">
    <property type="entry name" value="degP_htrA_DO"/>
    <property type="match status" value="1"/>
</dbReference>
<dbReference type="InterPro" id="IPR001478">
    <property type="entry name" value="PDZ"/>
</dbReference>
<feature type="binding site" evidence="8">
    <location>
        <position position="166"/>
    </location>
    <ligand>
        <name>substrate</name>
    </ligand>
</feature>
<name>A0A1W2GEH4_REIFA</name>
<dbReference type="GO" id="GO:0006508">
    <property type="term" value="P:proteolysis"/>
    <property type="evidence" value="ECO:0007669"/>
    <property type="project" value="UniProtKB-KW"/>
</dbReference>
<evidence type="ECO:0000256" key="1">
    <source>
        <dbReference type="ARBA" id="ARBA00010541"/>
    </source>
</evidence>
<dbReference type="RefSeq" id="WP_084372980.1">
    <property type="nucleotide sequence ID" value="NZ_FWYF01000002.1"/>
</dbReference>
<keyword evidence="3" id="KW-0732">Signal</keyword>
<evidence type="ECO:0000256" key="5">
    <source>
        <dbReference type="ARBA" id="ARBA00022801"/>
    </source>
</evidence>
<dbReference type="Gene3D" id="2.40.10.120">
    <property type="match status" value="1"/>
</dbReference>
<dbReference type="OrthoDB" id="9758917at2"/>
<dbReference type="InterPro" id="IPR001940">
    <property type="entry name" value="Peptidase_S1C"/>
</dbReference>
<dbReference type="PROSITE" id="PS50106">
    <property type="entry name" value="PDZ"/>
    <property type="match status" value="1"/>
</dbReference>
<keyword evidence="5" id="KW-0378">Hydrolase</keyword>
<organism evidence="11 12">
    <name type="scientific">Reichenbachiella faecimaris</name>
    <dbReference type="NCBI Taxonomy" id="692418"/>
    <lineage>
        <taxon>Bacteria</taxon>
        <taxon>Pseudomonadati</taxon>
        <taxon>Bacteroidota</taxon>
        <taxon>Cytophagia</taxon>
        <taxon>Cytophagales</taxon>
        <taxon>Reichenbachiellaceae</taxon>
        <taxon>Reichenbachiella</taxon>
    </lineage>
</organism>
<evidence type="ECO:0000256" key="4">
    <source>
        <dbReference type="ARBA" id="ARBA00022737"/>
    </source>
</evidence>
<dbReference type="PANTHER" id="PTHR22939">
    <property type="entry name" value="SERINE PROTEASE FAMILY S1C HTRA-RELATED"/>
    <property type="match status" value="1"/>
</dbReference>
<dbReference type="SUPFAM" id="SSF50156">
    <property type="entry name" value="PDZ domain-like"/>
    <property type="match status" value="1"/>
</dbReference>
<dbReference type="Proteomes" id="UP000192472">
    <property type="component" value="Unassembled WGS sequence"/>
</dbReference>
<keyword evidence="9" id="KW-0472">Membrane</keyword>
<feature type="active site" description="Charge relay system" evidence="7">
    <location>
        <position position="245"/>
    </location>
</feature>
<dbReference type="SUPFAM" id="SSF50494">
    <property type="entry name" value="Trypsin-like serine proteases"/>
    <property type="match status" value="1"/>
</dbReference>
<protein>
    <submittedName>
        <fullName evidence="11">Do/DeqQ family serine protease</fullName>
    </submittedName>
</protein>
<accession>A0A1W2GEH4</accession>
<dbReference type="InterPro" id="IPR011782">
    <property type="entry name" value="Pept_S1C_Do"/>
</dbReference>
<evidence type="ECO:0000313" key="12">
    <source>
        <dbReference type="Proteomes" id="UP000192472"/>
    </source>
</evidence>
<evidence type="ECO:0000313" key="11">
    <source>
        <dbReference type="EMBL" id="SMD35073.1"/>
    </source>
</evidence>
<dbReference type="AlphaFoldDB" id="A0A1W2GEH4"/>
<dbReference type="EMBL" id="FWYF01000002">
    <property type="protein sequence ID" value="SMD35073.1"/>
    <property type="molecule type" value="Genomic_DNA"/>
</dbReference>